<dbReference type="RefSeq" id="XP_019637139.1">
    <property type="nucleotide sequence ID" value="XM_019781580.1"/>
</dbReference>
<keyword evidence="1" id="KW-1185">Reference proteome</keyword>
<dbReference type="AlphaFoldDB" id="A0A6P4ZSS6"/>
<gene>
    <name evidence="2" type="primary">LOC109479590</name>
</gene>
<proteinExistence type="predicted"/>
<accession>A0A6P4ZSS6</accession>
<reference evidence="2" key="1">
    <citation type="submission" date="2025-08" db="UniProtKB">
        <authorList>
            <consortium name="RefSeq"/>
        </authorList>
    </citation>
    <scope>IDENTIFICATION</scope>
    <source>
        <tissue evidence="2">Gonad</tissue>
    </source>
</reference>
<dbReference type="GeneID" id="109479590"/>
<dbReference type="KEGG" id="bbel:109479590"/>
<evidence type="ECO:0000313" key="2">
    <source>
        <dbReference type="RefSeq" id="XP_019637139.1"/>
    </source>
</evidence>
<organism evidence="1 2">
    <name type="scientific">Branchiostoma belcheri</name>
    <name type="common">Amphioxus</name>
    <dbReference type="NCBI Taxonomy" id="7741"/>
    <lineage>
        <taxon>Eukaryota</taxon>
        <taxon>Metazoa</taxon>
        <taxon>Chordata</taxon>
        <taxon>Cephalochordata</taxon>
        <taxon>Leptocardii</taxon>
        <taxon>Amphioxiformes</taxon>
        <taxon>Branchiostomatidae</taxon>
        <taxon>Branchiostoma</taxon>
    </lineage>
</organism>
<dbReference type="Proteomes" id="UP000515135">
    <property type="component" value="Unplaced"/>
</dbReference>
<sequence length="197" mass="22387">MGQLTIYVTARNVETLSEAKELVTRIVEDNKGEEVPDVKPFHVSTRNDEERLRKELDSHRPCKVLCCVDNSARNIILSPTEPDEASQVVDAAEKFCADDGVFLLLFGHHDISDDGLYDEEHFDAILNRQPKLRRLVANKRFLSMDSNLNKGQEQAILNWIKVEPVYSTKDTDTVKTTSFSSFLSKLFGRTRTETPKS</sequence>
<protein>
    <submittedName>
        <fullName evidence="2">Uncharacterized protein LOC109479590</fullName>
    </submittedName>
</protein>
<evidence type="ECO:0000313" key="1">
    <source>
        <dbReference type="Proteomes" id="UP000515135"/>
    </source>
</evidence>
<name>A0A6P4ZSS6_BRABE</name>